<reference evidence="2" key="2">
    <citation type="journal article" date="2021" name="PeerJ">
        <title>Extensive microbial diversity within the chicken gut microbiome revealed by metagenomics and culture.</title>
        <authorList>
            <person name="Gilroy R."/>
            <person name="Ravi A."/>
            <person name="Getino M."/>
            <person name="Pursley I."/>
            <person name="Horton D.L."/>
            <person name="Alikhan N.F."/>
            <person name="Baker D."/>
            <person name="Gharbi K."/>
            <person name="Hall N."/>
            <person name="Watson M."/>
            <person name="Adriaenssens E.M."/>
            <person name="Foster-Nyarko E."/>
            <person name="Jarju S."/>
            <person name="Secka A."/>
            <person name="Antonio M."/>
            <person name="Oren A."/>
            <person name="Chaudhuri R.R."/>
            <person name="La Ragione R."/>
            <person name="Hildebrand F."/>
            <person name="Pallen M.J."/>
        </authorList>
    </citation>
    <scope>NUCLEOTIDE SEQUENCE</scope>
    <source>
        <strain evidence="2">ChiW16-3235</strain>
    </source>
</reference>
<name>A0A9D1E6U0_9FIRM</name>
<sequence>MSQIAIFFVCAACGITSGVLYDLFYCLRAAVRTFAPAHKKALWATTFACDIAFFAALAALFLYVSHVLDFYALRAYMIAALAAGLLIYLKSLHIIVAFSVNKVYNKLYIKFSSKGERACRSKKSAKESSPRSRSRA</sequence>
<dbReference type="InterPro" id="IPR019074">
    <property type="entry name" value="YabQ"/>
</dbReference>
<organism evidence="2 3">
    <name type="scientific">Candidatus Coproplasma avicola</name>
    <dbReference type="NCBI Taxonomy" id="2840744"/>
    <lineage>
        <taxon>Bacteria</taxon>
        <taxon>Bacillati</taxon>
        <taxon>Bacillota</taxon>
        <taxon>Clostridia</taxon>
        <taxon>Eubacteriales</taxon>
        <taxon>Candidatus Coproplasma</taxon>
    </lineage>
</organism>
<evidence type="ECO:0000313" key="3">
    <source>
        <dbReference type="Proteomes" id="UP000823913"/>
    </source>
</evidence>
<feature type="transmembrane region" description="Helical" evidence="1">
    <location>
        <begin position="42"/>
        <end position="64"/>
    </location>
</feature>
<evidence type="ECO:0000256" key="1">
    <source>
        <dbReference type="SAM" id="Phobius"/>
    </source>
</evidence>
<keyword evidence="1" id="KW-0472">Membrane</keyword>
<feature type="transmembrane region" description="Helical" evidence="1">
    <location>
        <begin position="6"/>
        <end position="30"/>
    </location>
</feature>
<proteinExistence type="predicted"/>
<dbReference type="NCBIfam" id="TIGR02893">
    <property type="entry name" value="spore_yabQ"/>
    <property type="match status" value="1"/>
</dbReference>
<keyword evidence="1" id="KW-1133">Transmembrane helix</keyword>
<keyword evidence="1" id="KW-0812">Transmembrane</keyword>
<dbReference type="Proteomes" id="UP000823913">
    <property type="component" value="Unassembled WGS sequence"/>
</dbReference>
<comment type="caution">
    <text evidence="2">The sequence shown here is derived from an EMBL/GenBank/DDBJ whole genome shotgun (WGS) entry which is preliminary data.</text>
</comment>
<protein>
    <submittedName>
        <fullName evidence="2">Spore cortex biosynthesis protein YabQ</fullName>
    </submittedName>
</protein>
<dbReference type="EMBL" id="DVHK01000080">
    <property type="protein sequence ID" value="HIR67154.1"/>
    <property type="molecule type" value="Genomic_DNA"/>
</dbReference>
<gene>
    <name evidence="2" type="ORF">IAB94_03780</name>
</gene>
<dbReference type="AlphaFoldDB" id="A0A9D1E6U0"/>
<accession>A0A9D1E6U0</accession>
<dbReference type="Pfam" id="PF09578">
    <property type="entry name" value="Spore_YabQ"/>
    <property type="match status" value="1"/>
</dbReference>
<reference evidence="2" key="1">
    <citation type="submission" date="2020-10" db="EMBL/GenBank/DDBJ databases">
        <authorList>
            <person name="Gilroy R."/>
        </authorList>
    </citation>
    <scope>NUCLEOTIDE SEQUENCE</scope>
    <source>
        <strain evidence="2">ChiW16-3235</strain>
    </source>
</reference>
<feature type="transmembrane region" description="Helical" evidence="1">
    <location>
        <begin position="76"/>
        <end position="100"/>
    </location>
</feature>
<evidence type="ECO:0000313" key="2">
    <source>
        <dbReference type="EMBL" id="HIR67154.1"/>
    </source>
</evidence>